<feature type="coiled-coil region" evidence="1">
    <location>
        <begin position="89"/>
        <end position="197"/>
    </location>
</feature>
<evidence type="ECO:0000256" key="1">
    <source>
        <dbReference type="SAM" id="Coils"/>
    </source>
</evidence>
<organism evidence="2 3">
    <name type="scientific">Infirmifilum lucidum</name>
    <dbReference type="NCBI Taxonomy" id="2776706"/>
    <lineage>
        <taxon>Archaea</taxon>
        <taxon>Thermoproteota</taxon>
        <taxon>Thermoprotei</taxon>
        <taxon>Thermofilales</taxon>
        <taxon>Thermofilaceae</taxon>
        <taxon>Infirmifilum</taxon>
    </lineage>
</organism>
<dbReference type="RefSeq" id="WP_192819661.1">
    <property type="nucleotide sequence ID" value="NZ_CP062310.1"/>
</dbReference>
<gene>
    <name evidence="2" type="ORF">IG193_04340</name>
</gene>
<name>A0A7L9FIT9_9CREN</name>
<feature type="coiled-coil region" evidence="1">
    <location>
        <begin position="235"/>
        <end position="262"/>
    </location>
</feature>
<proteinExistence type="predicted"/>
<dbReference type="AlphaFoldDB" id="A0A7L9FIT9"/>
<evidence type="ECO:0000313" key="2">
    <source>
        <dbReference type="EMBL" id="QOJ79689.1"/>
    </source>
</evidence>
<accession>A0A7L9FIT9</accession>
<dbReference type="Proteomes" id="UP000594121">
    <property type="component" value="Chromosome"/>
</dbReference>
<reference evidence="2 3" key="1">
    <citation type="submission" date="2020-10" db="EMBL/GenBank/DDBJ databases">
        <title>Thermofilum lucidum 3507LT sp. nov. a novel member of Thermofilaceae family isolated from Chile hot spring, and proposal of description order Thermofilales.</title>
        <authorList>
            <person name="Zayulina K.S."/>
            <person name="Elcheninov A.G."/>
            <person name="Toshchakov S.V."/>
            <person name="Kublanov I.V."/>
        </authorList>
    </citation>
    <scope>NUCLEOTIDE SEQUENCE [LARGE SCALE GENOMIC DNA]</scope>
    <source>
        <strain evidence="2 3">3507LT</strain>
    </source>
</reference>
<sequence>MSSGGVCPGLYRDAKGKFYCKYAGGTEVDPAFMPCLMEYWECPYYIGWRKKAGTKEESVTPPLEAGEKTTAPAPQPVAIAEHVTGTKLLEEASSELDSLINRATELSKIWEEYEKAAREVIGSWEEIRDRLEKELLSIESSLDAYVAELERIELKHKLGVLDDTQYEGLKSELDRRIAEKTSEKEDIQRKLDELDRLIIPHYKRVKAAEVKPEIAKLRLALNKLEQKFKEGGITEEAYRRVKAEIEARLKRLERIREEVEEQ</sequence>
<keyword evidence="3" id="KW-1185">Reference proteome</keyword>
<protein>
    <submittedName>
        <fullName evidence="2">Uncharacterized protein</fullName>
    </submittedName>
</protein>
<dbReference type="InParanoid" id="A0A7L9FIT9"/>
<keyword evidence="1" id="KW-0175">Coiled coil</keyword>
<dbReference type="GeneID" id="59149098"/>
<dbReference type="EMBL" id="CP062310">
    <property type="protein sequence ID" value="QOJ79689.1"/>
    <property type="molecule type" value="Genomic_DNA"/>
</dbReference>
<dbReference type="KEGG" id="thel:IG193_04340"/>
<evidence type="ECO:0000313" key="3">
    <source>
        <dbReference type="Proteomes" id="UP000594121"/>
    </source>
</evidence>